<evidence type="ECO:0000313" key="10">
    <source>
        <dbReference type="Proteomes" id="UP001438707"/>
    </source>
</evidence>
<organism evidence="9 10">
    <name type="scientific">Apatococcus lobatus</name>
    <dbReference type="NCBI Taxonomy" id="904363"/>
    <lineage>
        <taxon>Eukaryota</taxon>
        <taxon>Viridiplantae</taxon>
        <taxon>Chlorophyta</taxon>
        <taxon>core chlorophytes</taxon>
        <taxon>Trebouxiophyceae</taxon>
        <taxon>Chlorellales</taxon>
        <taxon>Chlorellaceae</taxon>
        <taxon>Apatococcus</taxon>
    </lineage>
</organism>
<dbReference type="InterPro" id="IPR017898">
    <property type="entry name" value="VPS28_N"/>
</dbReference>
<keyword evidence="3 5" id="KW-0967">Endosome</keyword>
<evidence type="ECO:0000259" key="7">
    <source>
        <dbReference type="PROSITE" id="PS51310"/>
    </source>
</evidence>
<dbReference type="InterPro" id="IPR037202">
    <property type="entry name" value="ESCRT_assembly_dom"/>
</dbReference>
<comment type="subcellular location">
    <subcellularLocation>
        <location evidence="1">Endosome</location>
    </subcellularLocation>
</comment>
<dbReference type="InterPro" id="IPR017899">
    <property type="entry name" value="VPS28_C"/>
</dbReference>
<name>A0AAW1R3F6_9CHLO</name>
<protein>
    <recommendedName>
        <fullName evidence="5">Vacuolar protein sorting-associated protein 28 homolog</fullName>
    </recommendedName>
</protein>
<dbReference type="InterPro" id="IPR038358">
    <property type="entry name" value="VPS28_N_sf"/>
</dbReference>
<keyword evidence="2 5" id="KW-0813">Transport</keyword>
<feature type="domain" description="VPS28 N-terminal" evidence="8">
    <location>
        <begin position="1"/>
        <end position="109"/>
    </location>
</feature>
<accession>A0AAW1R3F6</accession>
<dbReference type="GO" id="GO:0043328">
    <property type="term" value="P:protein transport to vacuole involved in ubiquitin-dependent protein catabolic process via the multivesicular body sorting pathway"/>
    <property type="evidence" value="ECO:0007669"/>
    <property type="project" value="TreeGrafter"/>
</dbReference>
<dbReference type="EMBL" id="JALJOS010000016">
    <property type="protein sequence ID" value="KAK9828262.1"/>
    <property type="molecule type" value="Genomic_DNA"/>
</dbReference>
<sequence>MQLGEGPDDGPTVKLYHNKKDAETYENFADLFAILKTTEKLERAYVRDAVTPKEYEPACQKLIAQYKTLWDSLRDTVPDVQQFMSTYSMQCPMATKRLIHSGMPATVEHGKPRSSEGPNVMFIVAETVQHFITTMDSVKLNMLAVDQLSPLLNDLMHSINQVNGLPPDFVGKEKVKFWVSKLHPLPANYELTEDESRQLLYDLESSHSRFMSFCQENRR</sequence>
<dbReference type="InterPro" id="IPR037206">
    <property type="entry name" value="VPS28_C_sf"/>
</dbReference>
<comment type="function">
    <text evidence="5">Component of the ESCRT-I complex (endosomal sorting complex required for transport I), a regulator of vesicular trafficking process.</text>
</comment>
<keyword evidence="4 5" id="KW-0653">Protein transport</keyword>
<keyword evidence="10" id="KW-1185">Reference proteome</keyword>
<dbReference type="PANTHER" id="PTHR12937">
    <property type="entry name" value="VACUOLAR PROTEIN SORTING 28, ISOFORM 2 VPS28"/>
    <property type="match status" value="1"/>
</dbReference>
<dbReference type="FunFam" id="1.20.120.1130:FF:000001">
    <property type="entry name" value="Vacuolar protein sorting-associated protein 28 homolog"/>
    <property type="match status" value="1"/>
</dbReference>
<dbReference type="PROSITE" id="PS51310">
    <property type="entry name" value="VPS28_C"/>
    <property type="match status" value="1"/>
</dbReference>
<dbReference type="GO" id="GO:0044877">
    <property type="term" value="F:protein-containing complex binding"/>
    <property type="evidence" value="ECO:0007669"/>
    <property type="project" value="TreeGrafter"/>
</dbReference>
<proteinExistence type="inferred from homology"/>
<dbReference type="SUPFAM" id="SSF140111">
    <property type="entry name" value="Endosomal sorting complex assembly domain"/>
    <property type="match status" value="1"/>
</dbReference>
<reference evidence="9 10" key="1">
    <citation type="journal article" date="2024" name="Nat. Commun.">
        <title>Phylogenomics reveals the evolutionary origins of lichenization in chlorophyte algae.</title>
        <authorList>
            <person name="Puginier C."/>
            <person name="Libourel C."/>
            <person name="Otte J."/>
            <person name="Skaloud P."/>
            <person name="Haon M."/>
            <person name="Grisel S."/>
            <person name="Petersen M."/>
            <person name="Berrin J.G."/>
            <person name="Delaux P.M."/>
            <person name="Dal Grande F."/>
            <person name="Keller J."/>
        </authorList>
    </citation>
    <scope>NUCLEOTIDE SEQUENCE [LARGE SCALE GENOMIC DNA]</scope>
    <source>
        <strain evidence="9 10">SAG 2145</strain>
    </source>
</reference>
<dbReference type="PIRSF" id="PIRSF017535">
    <property type="entry name" value="VPS28"/>
    <property type="match status" value="1"/>
</dbReference>
<dbReference type="Gene3D" id="1.20.120.1130">
    <property type="match status" value="1"/>
</dbReference>
<dbReference type="GO" id="GO:0000813">
    <property type="term" value="C:ESCRT I complex"/>
    <property type="evidence" value="ECO:0007669"/>
    <property type="project" value="UniProtKB-UniRule"/>
</dbReference>
<evidence type="ECO:0000256" key="4">
    <source>
        <dbReference type="ARBA" id="ARBA00022927"/>
    </source>
</evidence>
<dbReference type="AlphaFoldDB" id="A0AAW1R3F6"/>
<evidence type="ECO:0000256" key="5">
    <source>
        <dbReference type="PIRNR" id="PIRNR017535"/>
    </source>
</evidence>
<evidence type="ECO:0000256" key="2">
    <source>
        <dbReference type="ARBA" id="ARBA00022448"/>
    </source>
</evidence>
<dbReference type="PANTHER" id="PTHR12937:SF0">
    <property type="entry name" value="VACUOLAR PROTEIN SORTING-ASSOCIATED PROTEIN 28 HOMOLOG"/>
    <property type="match status" value="1"/>
</dbReference>
<dbReference type="Proteomes" id="UP001438707">
    <property type="component" value="Unassembled WGS sequence"/>
</dbReference>
<comment type="similarity">
    <text evidence="5 6">Belongs to the VPS28 family.</text>
</comment>
<comment type="caution">
    <text evidence="9">The sequence shown here is derived from an EMBL/GenBank/DDBJ whole genome shotgun (WGS) entry which is preliminary data.</text>
</comment>
<evidence type="ECO:0000313" key="9">
    <source>
        <dbReference type="EMBL" id="KAK9828262.1"/>
    </source>
</evidence>
<evidence type="ECO:0000259" key="8">
    <source>
        <dbReference type="PROSITE" id="PS51313"/>
    </source>
</evidence>
<evidence type="ECO:0000256" key="3">
    <source>
        <dbReference type="ARBA" id="ARBA00022753"/>
    </source>
</evidence>
<dbReference type="InterPro" id="IPR007143">
    <property type="entry name" value="Vps28"/>
</dbReference>
<dbReference type="Gene3D" id="1.20.1440.200">
    <property type="match status" value="1"/>
</dbReference>
<evidence type="ECO:0000256" key="6">
    <source>
        <dbReference type="PROSITE-ProRule" id="PRU00642"/>
    </source>
</evidence>
<dbReference type="PROSITE" id="PS51313">
    <property type="entry name" value="VPS28_N"/>
    <property type="match status" value="1"/>
</dbReference>
<gene>
    <name evidence="9" type="ORF">WJX74_005981</name>
</gene>
<evidence type="ECO:0000256" key="1">
    <source>
        <dbReference type="ARBA" id="ARBA00004177"/>
    </source>
</evidence>
<feature type="domain" description="VPS28 C-terminal" evidence="7">
    <location>
        <begin position="119"/>
        <end position="215"/>
    </location>
</feature>
<dbReference type="SUPFAM" id="SSF140427">
    <property type="entry name" value="VPS28 C-terminal domain-like"/>
    <property type="match status" value="1"/>
</dbReference>
<dbReference type="Pfam" id="PF03997">
    <property type="entry name" value="VPS28"/>
    <property type="match status" value="1"/>
</dbReference>